<dbReference type="Gene3D" id="3.30.9.10">
    <property type="entry name" value="D-Amino Acid Oxidase, subunit A, domain 2"/>
    <property type="match status" value="1"/>
</dbReference>
<protein>
    <submittedName>
        <fullName evidence="2">Putative oxidoreductase OrdL 1</fullName>
    </submittedName>
</protein>
<name>A0A1Q8RQP2_9PEZI</name>
<dbReference type="OrthoDB" id="429143at2759"/>
<sequence length="533" mass="57069">MGSIVSSLRSAGKTIGAVAKLLADLNRQYKALLVRVNAAPGLPYPNPSTSYWLKDPPYPELVDMKSEVLPGEADVVIIGSGITAAAVAKTLFSESISGGKGPRVVVLEARRMCEGATGRNGGHIKASPHEFFPRHKKRLGGEGAARLTRFLLRTAEAVLEVGGEEGREAAECRVVETVDFFLDQEGFEKVTKEVEDFKKWVPEFKIRALGAEDARREFGVGAHVVGALAYEAGALWPYRLVARLWRELLDDHGERLSLETGTGVEGIEEGEGGGFVVSTGRGKVKARHVVHATNAHASQFLPGLRGKMAGVKAHMTAQRPGDGFAWRDGKRSWSILYEGGGLFDYVSQRPNGDVMLGGGFGRSSGQGADMVGVYDDGCTEALTVTHVAGVMQAVFGEAWEGHVTRVWSGILGVTGDMAPFVGRVPGSVSGRGAKEVKRKAVKGKRVDDDDEDRWEGAAAGEWISAGYCGDGMVWAWLCGTALGIMISGKEDVALAKDAGFPGGRLEEWFPKEILITEARVSKADMSNLVDELV</sequence>
<evidence type="ECO:0000313" key="3">
    <source>
        <dbReference type="Proteomes" id="UP000186583"/>
    </source>
</evidence>
<dbReference type="Gene3D" id="3.50.50.60">
    <property type="entry name" value="FAD/NAD(P)-binding domain"/>
    <property type="match status" value="1"/>
</dbReference>
<reference evidence="2 3" key="1">
    <citation type="submission" date="2016-11" db="EMBL/GenBank/DDBJ databases">
        <title>Draft Genome Assembly of Colletotrichum chlorophyti a pathogen of herbaceous plants.</title>
        <authorList>
            <person name="Gan P."/>
            <person name="Narusaka M."/>
            <person name="Tsushima A."/>
            <person name="Narusaka Y."/>
            <person name="Takano Y."/>
            <person name="Shirasu K."/>
        </authorList>
    </citation>
    <scope>NUCLEOTIDE SEQUENCE [LARGE SCALE GENOMIC DNA]</scope>
    <source>
        <strain evidence="2 3">NTL11</strain>
    </source>
</reference>
<dbReference type="PANTHER" id="PTHR13847:SF213">
    <property type="entry name" value="DEPENDENT OXIDOREDUCTASE, PUTATIVE-RELATED"/>
    <property type="match status" value="1"/>
</dbReference>
<dbReference type="STRING" id="708187.A0A1Q8RQP2"/>
<dbReference type="Proteomes" id="UP000186583">
    <property type="component" value="Unassembled WGS sequence"/>
</dbReference>
<feature type="domain" description="FAD dependent oxidoreductase" evidence="1">
    <location>
        <begin position="74"/>
        <end position="481"/>
    </location>
</feature>
<organism evidence="2 3">
    <name type="scientific">Colletotrichum chlorophyti</name>
    <dbReference type="NCBI Taxonomy" id="708187"/>
    <lineage>
        <taxon>Eukaryota</taxon>
        <taxon>Fungi</taxon>
        <taxon>Dikarya</taxon>
        <taxon>Ascomycota</taxon>
        <taxon>Pezizomycotina</taxon>
        <taxon>Sordariomycetes</taxon>
        <taxon>Hypocreomycetidae</taxon>
        <taxon>Glomerellales</taxon>
        <taxon>Glomerellaceae</taxon>
        <taxon>Colletotrichum</taxon>
    </lineage>
</organism>
<dbReference type="GO" id="GO:0005737">
    <property type="term" value="C:cytoplasm"/>
    <property type="evidence" value="ECO:0007669"/>
    <property type="project" value="TreeGrafter"/>
</dbReference>
<comment type="caution">
    <text evidence="2">The sequence shown here is derived from an EMBL/GenBank/DDBJ whole genome shotgun (WGS) entry which is preliminary data.</text>
</comment>
<dbReference type="InterPro" id="IPR036188">
    <property type="entry name" value="FAD/NAD-bd_sf"/>
</dbReference>
<evidence type="ECO:0000313" key="2">
    <source>
        <dbReference type="EMBL" id="OLN86622.1"/>
    </source>
</evidence>
<evidence type="ECO:0000259" key="1">
    <source>
        <dbReference type="Pfam" id="PF01266"/>
    </source>
</evidence>
<keyword evidence="3" id="KW-1185">Reference proteome</keyword>
<dbReference type="Pfam" id="PF01266">
    <property type="entry name" value="DAO"/>
    <property type="match status" value="1"/>
</dbReference>
<dbReference type="EMBL" id="MPGH01000111">
    <property type="protein sequence ID" value="OLN86622.1"/>
    <property type="molecule type" value="Genomic_DNA"/>
</dbReference>
<dbReference type="PANTHER" id="PTHR13847">
    <property type="entry name" value="SARCOSINE DEHYDROGENASE-RELATED"/>
    <property type="match status" value="1"/>
</dbReference>
<proteinExistence type="predicted"/>
<dbReference type="SUPFAM" id="SSF51905">
    <property type="entry name" value="FAD/NAD(P)-binding domain"/>
    <property type="match status" value="1"/>
</dbReference>
<accession>A0A1Q8RQP2</accession>
<gene>
    <name evidence="2" type="ORF">CCHL11_03820</name>
</gene>
<dbReference type="InterPro" id="IPR006076">
    <property type="entry name" value="FAD-dep_OxRdtase"/>
</dbReference>
<dbReference type="AlphaFoldDB" id="A0A1Q8RQP2"/>